<feature type="transmembrane region" description="Helical" evidence="10">
    <location>
        <begin position="119"/>
        <end position="141"/>
    </location>
</feature>
<dbReference type="Proteomes" id="UP000214646">
    <property type="component" value="Unassembled WGS sequence"/>
</dbReference>
<evidence type="ECO:0000256" key="10">
    <source>
        <dbReference type="HAMAP-Rule" id="MF_01043"/>
    </source>
</evidence>
<dbReference type="GO" id="GO:0043772">
    <property type="term" value="F:acyl-phosphate glycerol-3-phosphate acyltransferase activity"/>
    <property type="evidence" value="ECO:0007669"/>
    <property type="project" value="UniProtKB-UniRule"/>
</dbReference>
<dbReference type="NCBIfam" id="TIGR00023">
    <property type="entry name" value="glycerol-3-phosphate 1-O-acyltransferase PlsY"/>
    <property type="match status" value="1"/>
</dbReference>
<comment type="caution">
    <text evidence="11">The sequence shown here is derived from an EMBL/GenBank/DDBJ whole genome shotgun (WGS) entry which is preliminary data.</text>
</comment>
<dbReference type="AlphaFoldDB" id="A0A225E341"/>
<proteinExistence type="inferred from homology"/>
<dbReference type="SMART" id="SM01207">
    <property type="entry name" value="G3P_acyltransf"/>
    <property type="match status" value="1"/>
</dbReference>
<comment type="catalytic activity">
    <reaction evidence="10">
        <text>an acyl phosphate + sn-glycerol 3-phosphate = a 1-acyl-sn-glycero-3-phosphate + phosphate</text>
        <dbReference type="Rhea" id="RHEA:34075"/>
        <dbReference type="ChEBI" id="CHEBI:43474"/>
        <dbReference type="ChEBI" id="CHEBI:57597"/>
        <dbReference type="ChEBI" id="CHEBI:57970"/>
        <dbReference type="ChEBI" id="CHEBI:59918"/>
        <dbReference type="EC" id="2.3.1.275"/>
    </reaction>
</comment>
<evidence type="ECO:0000256" key="1">
    <source>
        <dbReference type="ARBA" id="ARBA00022475"/>
    </source>
</evidence>
<reference evidence="12" key="1">
    <citation type="submission" date="2017-06" db="EMBL/GenBank/DDBJ databases">
        <title>Genome analysis of Fimbriiglobus ruber SP5, the first member of the order Planctomycetales with confirmed chitinolytic capability.</title>
        <authorList>
            <person name="Ravin N.V."/>
            <person name="Rakitin A.L."/>
            <person name="Ivanova A.A."/>
            <person name="Beletsky A.V."/>
            <person name="Kulichevskaya I.S."/>
            <person name="Mardanov A.V."/>
            <person name="Dedysh S.N."/>
        </authorList>
    </citation>
    <scope>NUCLEOTIDE SEQUENCE [LARGE SCALE GENOMIC DNA]</scope>
    <source>
        <strain evidence="12">SP5</strain>
    </source>
</reference>
<protein>
    <recommendedName>
        <fullName evidence="10">Glycerol-3-phosphate acyltransferase</fullName>
    </recommendedName>
    <alternativeName>
        <fullName evidence="10">Acyl-PO4 G3P acyltransferase</fullName>
    </alternativeName>
    <alternativeName>
        <fullName evidence="10">Acyl-phosphate--glycerol-3-phosphate acyltransferase</fullName>
    </alternativeName>
    <alternativeName>
        <fullName evidence="10">G3P acyltransferase</fullName>
        <shortName evidence="10">GPAT</shortName>
        <ecNumber evidence="10">2.3.1.275</ecNumber>
    </alternativeName>
    <alternativeName>
        <fullName evidence="10">Lysophosphatidic acid synthase</fullName>
        <shortName evidence="10">LPA synthase</shortName>
    </alternativeName>
</protein>
<dbReference type="GO" id="GO:0008654">
    <property type="term" value="P:phospholipid biosynthetic process"/>
    <property type="evidence" value="ECO:0007669"/>
    <property type="project" value="UniProtKB-UniRule"/>
</dbReference>
<evidence type="ECO:0000256" key="4">
    <source>
        <dbReference type="ARBA" id="ARBA00022692"/>
    </source>
</evidence>
<keyword evidence="8 10" id="KW-0594">Phospholipid biosynthesis</keyword>
<keyword evidence="3 10" id="KW-0808">Transferase</keyword>
<organism evidence="11 12">
    <name type="scientific">Fimbriiglobus ruber</name>
    <dbReference type="NCBI Taxonomy" id="1908690"/>
    <lineage>
        <taxon>Bacteria</taxon>
        <taxon>Pseudomonadati</taxon>
        <taxon>Planctomycetota</taxon>
        <taxon>Planctomycetia</taxon>
        <taxon>Gemmatales</taxon>
        <taxon>Gemmataceae</taxon>
        <taxon>Fimbriiglobus</taxon>
    </lineage>
</organism>
<evidence type="ECO:0000256" key="8">
    <source>
        <dbReference type="ARBA" id="ARBA00023209"/>
    </source>
</evidence>
<evidence type="ECO:0000313" key="12">
    <source>
        <dbReference type="Proteomes" id="UP000214646"/>
    </source>
</evidence>
<evidence type="ECO:0000256" key="6">
    <source>
        <dbReference type="ARBA" id="ARBA00023098"/>
    </source>
</evidence>
<keyword evidence="12" id="KW-1185">Reference proteome</keyword>
<sequence>MRQFVRVLISYPDDLPPFPAGHPEPTMPPAVLDTLLCVGAYLVGAVPFGYLVARARGVDLFKAGSGNIGATNVARTLGRKYGVLVFALDFLKGAGPVAAVVPLARAIDPDAATDAGAAAFLRVGAAALAFLGHLFPVFLGFRGGKGVATGAGAVCVLVPIPAAAAVAAWATVALATRYVSLASLCAAAALVIVWLAASPDPFGRGQLTITAFLIVGVAVVVVKHRANIRRLLAGTENQIGDGPMRDKLAKGIHILALGMWFGGAGFFNFVAAPAIFESFRTVAADGPSDRTAYQSIAPVTASEEEKKALASALAGAAVGPVFPKYFLMQSVCAGMALVTAFGWCAADGGRRIHKLRVAVLALATACVAVGWPLSNYVSQLRLERFHPDAATAAAAKEAFAAWHLLSLGLSCVTVLLAGVALAMAVQLPERREPK</sequence>
<keyword evidence="7 10" id="KW-0472">Membrane</keyword>
<evidence type="ECO:0000256" key="3">
    <source>
        <dbReference type="ARBA" id="ARBA00022679"/>
    </source>
</evidence>
<comment type="subcellular location">
    <subcellularLocation>
        <location evidence="10">Cell membrane</location>
        <topology evidence="10">Multi-pass membrane protein</topology>
    </subcellularLocation>
</comment>
<feature type="transmembrane region" description="Helical" evidence="10">
    <location>
        <begin position="147"/>
        <end position="171"/>
    </location>
</feature>
<accession>A0A225E341</accession>
<dbReference type="UniPathway" id="UPA00085"/>
<comment type="caution">
    <text evidence="10">Lacks conserved residue(s) required for the propagation of feature annotation.</text>
</comment>
<comment type="function">
    <text evidence="10">Catalyzes the transfer of an acyl group from acyl-phosphate (acyl-PO(4)) to glycerol-3-phosphate (G3P) to form lysophosphatidic acid (LPA). This enzyme utilizes acyl-phosphate as fatty acyl donor, but not acyl-CoA or acyl-ACP.</text>
</comment>
<dbReference type="HAMAP" id="MF_01043">
    <property type="entry name" value="PlsY"/>
    <property type="match status" value="1"/>
</dbReference>
<dbReference type="EMBL" id="NIDE01000004">
    <property type="protein sequence ID" value="OWK43095.1"/>
    <property type="molecule type" value="Genomic_DNA"/>
</dbReference>
<gene>
    <name evidence="10" type="primary">plsY</name>
    <name evidence="11" type="ORF">FRUB_02694</name>
</gene>
<feature type="transmembrane region" description="Helical" evidence="10">
    <location>
        <begin position="325"/>
        <end position="345"/>
    </location>
</feature>
<evidence type="ECO:0000256" key="7">
    <source>
        <dbReference type="ARBA" id="ARBA00023136"/>
    </source>
</evidence>
<keyword evidence="5 10" id="KW-1133">Transmembrane helix</keyword>
<evidence type="ECO:0000256" key="5">
    <source>
        <dbReference type="ARBA" id="ARBA00022989"/>
    </source>
</evidence>
<comment type="pathway">
    <text evidence="10">Lipid metabolism; phospholipid metabolism.</text>
</comment>
<dbReference type="PANTHER" id="PTHR30309">
    <property type="entry name" value="INNER MEMBRANE PROTEIN YGIH"/>
    <property type="match status" value="1"/>
</dbReference>
<comment type="subunit">
    <text evidence="10">Probably interacts with PlsX.</text>
</comment>
<comment type="similarity">
    <text evidence="10">Belongs to the PlsY family.</text>
</comment>
<keyword evidence="2 10" id="KW-0444">Lipid biosynthesis</keyword>
<dbReference type="InterPro" id="IPR003811">
    <property type="entry name" value="G3P_acylTferase_PlsY"/>
</dbReference>
<keyword evidence="9 10" id="KW-1208">Phospholipid metabolism</keyword>
<feature type="transmembrane region" description="Helical" evidence="10">
    <location>
        <begin position="398"/>
        <end position="425"/>
    </location>
</feature>
<evidence type="ECO:0000256" key="9">
    <source>
        <dbReference type="ARBA" id="ARBA00023264"/>
    </source>
</evidence>
<feature type="transmembrane region" description="Helical" evidence="10">
    <location>
        <begin position="254"/>
        <end position="276"/>
    </location>
</feature>
<feature type="transmembrane region" description="Helical" evidence="10">
    <location>
        <begin position="30"/>
        <end position="53"/>
    </location>
</feature>
<dbReference type="PANTHER" id="PTHR30309:SF0">
    <property type="entry name" value="GLYCEROL-3-PHOSPHATE ACYLTRANSFERASE-RELATED"/>
    <property type="match status" value="1"/>
</dbReference>
<keyword evidence="6 10" id="KW-0443">Lipid metabolism</keyword>
<feature type="transmembrane region" description="Helical" evidence="10">
    <location>
        <begin position="178"/>
        <end position="197"/>
    </location>
</feature>
<evidence type="ECO:0000313" key="11">
    <source>
        <dbReference type="EMBL" id="OWK43095.1"/>
    </source>
</evidence>
<name>A0A225E341_9BACT</name>
<keyword evidence="1 10" id="KW-1003">Cell membrane</keyword>
<evidence type="ECO:0000256" key="2">
    <source>
        <dbReference type="ARBA" id="ARBA00022516"/>
    </source>
</evidence>
<dbReference type="EC" id="2.3.1.275" evidence="10"/>
<keyword evidence="11" id="KW-0012">Acyltransferase</keyword>
<keyword evidence="4 10" id="KW-0812">Transmembrane</keyword>
<feature type="transmembrane region" description="Helical" evidence="10">
    <location>
        <begin position="203"/>
        <end position="222"/>
    </location>
</feature>
<dbReference type="GO" id="GO:0005886">
    <property type="term" value="C:plasma membrane"/>
    <property type="evidence" value="ECO:0007669"/>
    <property type="project" value="UniProtKB-SubCell"/>
</dbReference>
<dbReference type="Pfam" id="PF02660">
    <property type="entry name" value="G3P_acyltransf"/>
    <property type="match status" value="1"/>
</dbReference>
<feature type="transmembrane region" description="Helical" evidence="10">
    <location>
        <begin position="357"/>
        <end position="378"/>
    </location>
</feature>